<evidence type="ECO:0000313" key="2">
    <source>
        <dbReference type="Proteomes" id="UP000586918"/>
    </source>
</evidence>
<dbReference type="Proteomes" id="UP000586918">
    <property type="component" value="Unassembled WGS sequence"/>
</dbReference>
<reference evidence="1 2" key="1">
    <citation type="submission" date="2020-04" db="EMBL/GenBank/DDBJ databases">
        <authorList>
            <person name="Klaysubun C."/>
            <person name="Duangmal K."/>
            <person name="Lipun K."/>
        </authorList>
    </citation>
    <scope>NUCLEOTIDE SEQUENCE [LARGE SCALE GENOMIC DNA]</scope>
    <source>
        <strain evidence="1 2">DSM 45300</strain>
    </source>
</reference>
<dbReference type="EMBL" id="JAAXKZ010000057">
    <property type="protein sequence ID" value="NMH93080.1"/>
    <property type="molecule type" value="Genomic_DNA"/>
</dbReference>
<protein>
    <submittedName>
        <fullName evidence="1">Uncharacterized protein</fullName>
    </submittedName>
</protein>
<sequence>MTCRIEVFLRSGHTIDLALEDGVDRIFADALHEAWASPNAIGFRHLSLGENAVVLASEVVGYRLHGSVLKDSERL</sequence>
<dbReference type="RefSeq" id="WP_169413784.1">
    <property type="nucleotide sequence ID" value="NZ_JAAXKZ010000057.1"/>
</dbReference>
<comment type="caution">
    <text evidence="1">The sequence shown here is derived from an EMBL/GenBank/DDBJ whole genome shotgun (WGS) entry which is preliminary data.</text>
</comment>
<name>A0A848DK34_9PSEU</name>
<proteinExistence type="predicted"/>
<organism evidence="1 2">
    <name type="scientific">Pseudonocardia bannensis</name>
    <dbReference type="NCBI Taxonomy" id="630973"/>
    <lineage>
        <taxon>Bacteria</taxon>
        <taxon>Bacillati</taxon>
        <taxon>Actinomycetota</taxon>
        <taxon>Actinomycetes</taxon>
        <taxon>Pseudonocardiales</taxon>
        <taxon>Pseudonocardiaceae</taxon>
        <taxon>Pseudonocardia</taxon>
    </lineage>
</organism>
<evidence type="ECO:0000313" key="1">
    <source>
        <dbReference type="EMBL" id="NMH93080.1"/>
    </source>
</evidence>
<dbReference type="AlphaFoldDB" id="A0A848DK34"/>
<keyword evidence="2" id="KW-1185">Reference proteome</keyword>
<gene>
    <name evidence="1" type="ORF">HF519_16160</name>
</gene>
<accession>A0A848DK34</accession>